<evidence type="ECO:0000313" key="6">
    <source>
        <dbReference type="Proteomes" id="UP001207654"/>
    </source>
</evidence>
<evidence type="ECO:0000256" key="1">
    <source>
        <dbReference type="ARBA" id="ARBA00006484"/>
    </source>
</evidence>
<dbReference type="RefSeq" id="WP_267541985.1">
    <property type="nucleotide sequence ID" value="NZ_JAPNKA010000001.1"/>
</dbReference>
<proteinExistence type="inferred from homology"/>
<evidence type="ECO:0000256" key="2">
    <source>
        <dbReference type="ARBA" id="ARBA00023002"/>
    </source>
</evidence>
<feature type="domain" description="Ketoreductase" evidence="4">
    <location>
        <begin position="7"/>
        <end position="190"/>
    </location>
</feature>
<dbReference type="EMBL" id="JAPNKA010000001">
    <property type="protein sequence ID" value="MCY1083457.1"/>
    <property type="molecule type" value="Genomic_DNA"/>
</dbReference>
<dbReference type="Proteomes" id="UP001207654">
    <property type="component" value="Unassembled WGS sequence"/>
</dbReference>
<dbReference type="PIRSF" id="PIRSF000126">
    <property type="entry name" value="11-beta-HSD1"/>
    <property type="match status" value="1"/>
</dbReference>
<dbReference type="CDD" id="cd05233">
    <property type="entry name" value="SDR_c"/>
    <property type="match status" value="1"/>
</dbReference>
<dbReference type="PANTHER" id="PTHR44196:SF2">
    <property type="entry name" value="SHORT-CHAIN DEHYDROGENASE-RELATED"/>
    <property type="match status" value="1"/>
</dbReference>
<dbReference type="Pfam" id="PF00106">
    <property type="entry name" value="adh_short"/>
    <property type="match status" value="1"/>
</dbReference>
<dbReference type="PRINTS" id="PR00080">
    <property type="entry name" value="SDRFAMILY"/>
</dbReference>
<comment type="similarity">
    <text evidence="1 3">Belongs to the short-chain dehydrogenases/reductases (SDR) family.</text>
</comment>
<evidence type="ECO:0000259" key="4">
    <source>
        <dbReference type="SMART" id="SM00822"/>
    </source>
</evidence>
<dbReference type="InterPro" id="IPR002347">
    <property type="entry name" value="SDR_fam"/>
</dbReference>
<dbReference type="InterPro" id="IPR036291">
    <property type="entry name" value="NAD(P)-bd_dom_sf"/>
</dbReference>
<dbReference type="InterPro" id="IPR057326">
    <property type="entry name" value="KR_dom"/>
</dbReference>
<name>A0ABT4AP28_9BACT</name>
<accession>A0ABT4AP28</accession>
<evidence type="ECO:0000313" key="5">
    <source>
        <dbReference type="EMBL" id="MCY1083457.1"/>
    </source>
</evidence>
<reference evidence="5 6" key="1">
    <citation type="submission" date="2022-11" db="EMBL/GenBank/DDBJ databases">
        <title>Minimal conservation of predation-associated metabolite biosynthetic gene clusters underscores biosynthetic potential of Myxococcota including descriptions for ten novel species: Archangium lansinium sp. nov., Myxococcus landrumus sp. nov., Nannocystis bai.</title>
        <authorList>
            <person name="Ahearne A."/>
            <person name="Stevens C."/>
            <person name="Phillips K."/>
        </authorList>
    </citation>
    <scope>NUCLEOTIDE SEQUENCE [LARGE SCALE GENOMIC DNA]</scope>
    <source>
        <strain evidence="5 6">MIWBW</strain>
    </source>
</reference>
<protein>
    <submittedName>
        <fullName evidence="5">SDR family oxidoreductase</fullName>
    </submittedName>
</protein>
<dbReference type="PANTHER" id="PTHR44196">
    <property type="entry name" value="DEHYDROGENASE/REDUCTASE SDR FAMILY MEMBER 7B"/>
    <property type="match status" value="1"/>
</dbReference>
<dbReference type="SUPFAM" id="SSF51735">
    <property type="entry name" value="NAD(P)-binding Rossmann-fold domains"/>
    <property type="match status" value="1"/>
</dbReference>
<dbReference type="SMART" id="SM00822">
    <property type="entry name" value="PKS_KR"/>
    <property type="match status" value="1"/>
</dbReference>
<dbReference type="PRINTS" id="PR00081">
    <property type="entry name" value="GDHRDH"/>
</dbReference>
<comment type="caution">
    <text evidence="5">The sequence shown here is derived from an EMBL/GenBank/DDBJ whole genome shotgun (WGS) entry which is preliminary data.</text>
</comment>
<keyword evidence="2" id="KW-0560">Oxidoreductase</keyword>
<dbReference type="Gene3D" id="3.40.50.720">
    <property type="entry name" value="NAD(P)-binding Rossmann-like Domain"/>
    <property type="match status" value="1"/>
</dbReference>
<organism evidence="5 6">
    <name type="scientific">Archangium lansingense</name>
    <dbReference type="NCBI Taxonomy" id="2995310"/>
    <lineage>
        <taxon>Bacteria</taxon>
        <taxon>Pseudomonadati</taxon>
        <taxon>Myxococcota</taxon>
        <taxon>Myxococcia</taxon>
        <taxon>Myxococcales</taxon>
        <taxon>Cystobacterineae</taxon>
        <taxon>Archangiaceae</taxon>
        <taxon>Archangium</taxon>
    </lineage>
</organism>
<evidence type="ECO:0000256" key="3">
    <source>
        <dbReference type="RuleBase" id="RU000363"/>
    </source>
</evidence>
<gene>
    <name evidence="5" type="ORF">OV287_54375</name>
</gene>
<sequence length="268" mass="28891">MFDFADKTVVVTGGSTGIGAAFASELARRRARLVLVARGEERLRSLAASLTKAHGVKVEVLAEDLAKPGAAKRVRDAVHGLGLTVDVLINNAGFASYGPFEAVSLETQREEIDLNIGALVELTHVFLPDLERRQGGVIQVASTAAFQAVPFMAVYAASKAFVLSFSEALWAEYRERGVRVLALCPGATDTPFFARAGEEAAFGKKASAEDVVRVGLEAFDANRSHVVHGLGNYFTALSSRWFTREFVARLSARLMRPRTPSLAAQNPR</sequence>
<keyword evidence="6" id="KW-1185">Reference proteome</keyword>